<reference evidence="1" key="1">
    <citation type="journal article" date="2012" name="Plasmid">
        <title>Characterization of Streptomyces plasmid-phage pFP4 and its evolutionary implications.</title>
        <authorList>
            <person name="Chen Z."/>
            <person name="Zhong L."/>
            <person name="Shen M."/>
            <person name="Fang P."/>
            <person name="Qin Z."/>
        </authorList>
    </citation>
    <scope>NUCLEOTIDE SEQUENCE</scope>
    <source>
        <strain evidence="1">FR1</strain>
        <plasmid evidence="1">pFP4</plasmid>
    </source>
</reference>
<dbReference type="RefSeq" id="WP_014696929.1">
    <property type="nucleotide sequence ID" value="NC_017833.1"/>
</dbReference>
<dbReference type="EMBL" id="JQ606827">
    <property type="protein sequence ID" value="AFI44032.1"/>
    <property type="molecule type" value="Genomic_DNA"/>
</dbReference>
<dbReference type="AlphaFoldDB" id="I1VH34"/>
<evidence type="ECO:0000313" key="1">
    <source>
        <dbReference type="EMBL" id="AFI44032.1"/>
    </source>
</evidence>
<organism evidence="1">
    <name type="scientific">Streptomyces sp. FR1</name>
    <dbReference type="NCBI Taxonomy" id="349971"/>
    <lineage>
        <taxon>Bacteria</taxon>
        <taxon>Bacillati</taxon>
        <taxon>Actinomycetota</taxon>
        <taxon>Actinomycetes</taxon>
        <taxon>Kitasatosporales</taxon>
        <taxon>Streptomycetaceae</taxon>
        <taxon>Streptomyces</taxon>
    </lineage>
</organism>
<name>I1VH34_9ACTN</name>
<protein>
    <submittedName>
        <fullName evidence="1">Uncharacterized protein</fullName>
    </submittedName>
</protein>
<geneLocation type="plasmid" evidence="1">
    <name>pFP4</name>
</geneLocation>
<accession>I1VH34</accession>
<sequence>MSTCTISGHALVGGRALWTTCQACETRIATALNDVEQMWPMLADCLEPTRGHNGPRTSGSAVAPLPAAEHVLELIGPAGIPARLYWRYADIAVARGYAPARQPAGSDARLAQALRGIRRHLSWAVQAVDLTELDTVLRHIVGQLTRVTGGAAPAAAVPCPAELPDGSRCTGKLRYDDQQRTASCRTCRTDLDPSQWLALWVQLGQPA</sequence>
<keyword evidence="1" id="KW-0614">Plasmid</keyword>
<gene>
    <name evidence="1" type="ORF">pFP4.33c</name>
</gene>
<proteinExistence type="predicted"/>